<keyword evidence="11" id="KW-1185">Reference proteome</keyword>
<feature type="transmembrane region" description="Helical" evidence="8">
    <location>
        <begin position="353"/>
        <end position="378"/>
    </location>
</feature>
<evidence type="ECO:0000313" key="11">
    <source>
        <dbReference type="Proteomes" id="UP001211005"/>
    </source>
</evidence>
<feature type="transmembrane region" description="Helical" evidence="8">
    <location>
        <begin position="263"/>
        <end position="282"/>
    </location>
</feature>
<feature type="transmembrane region" description="Helical" evidence="8">
    <location>
        <begin position="230"/>
        <end position="251"/>
    </location>
</feature>
<feature type="transmembrane region" description="Helical" evidence="8">
    <location>
        <begin position="164"/>
        <end position="185"/>
    </location>
</feature>
<dbReference type="Pfam" id="PF07690">
    <property type="entry name" value="MFS_1"/>
    <property type="match status" value="1"/>
</dbReference>
<dbReference type="EMBL" id="CP114767">
    <property type="protein sequence ID" value="WBA42119.1"/>
    <property type="molecule type" value="Genomic_DNA"/>
</dbReference>
<name>A0ABY7LQK8_9BACT</name>
<dbReference type="SUPFAM" id="SSF103473">
    <property type="entry name" value="MFS general substrate transporter"/>
    <property type="match status" value="1"/>
</dbReference>
<dbReference type="PROSITE" id="PS50850">
    <property type="entry name" value="MFS"/>
    <property type="match status" value="1"/>
</dbReference>
<feature type="transmembrane region" description="Helical" evidence="8">
    <location>
        <begin position="12"/>
        <end position="30"/>
    </location>
</feature>
<accession>A0ABY7LQK8</accession>
<feature type="transmembrane region" description="Helical" evidence="8">
    <location>
        <begin position="42"/>
        <end position="62"/>
    </location>
</feature>
<dbReference type="PRINTS" id="PR01035">
    <property type="entry name" value="TCRTETA"/>
</dbReference>
<evidence type="ECO:0000256" key="2">
    <source>
        <dbReference type="ARBA" id="ARBA00004141"/>
    </source>
</evidence>
<evidence type="ECO:0000259" key="9">
    <source>
        <dbReference type="PROSITE" id="PS50850"/>
    </source>
</evidence>
<feature type="transmembrane region" description="Helical" evidence="8">
    <location>
        <begin position="74"/>
        <end position="92"/>
    </location>
</feature>
<keyword evidence="7 8" id="KW-0472">Membrane</keyword>
<evidence type="ECO:0000256" key="8">
    <source>
        <dbReference type="SAM" id="Phobius"/>
    </source>
</evidence>
<dbReference type="InterPro" id="IPR005829">
    <property type="entry name" value="Sugar_transporter_CS"/>
</dbReference>
<comment type="subcellular location">
    <subcellularLocation>
        <location evidence="2">Membrane</location>
        <topology evidence="2">Multi-pass membrane protein</topology>
    </subcellularLocation>
</comment>
<keyword evidence="5 8" id="KW-0812">Transmembrane</keyword>
<dbReference type="InterPro" id="IPR020846">
    <property type="entry name" value="MFS_dom"/>
</dbReference>
<dbReference type="Proteomes" id="UP001211005">
    <property type="component" value="Chromosome"/>
</dbReference>
<gene>
    <name evidence="10" type="ORF">O3303_00845</name>
</gene>
<dbReference type="PANTHER" id="PTHR23504:SF15">
    <property type="entry name" value="MAJOR FACILITATOR SUPERFAMILY (MFS) PROFILE DOMAIN-CONTAINING PROTEIN"/>
    <property type="match status" value="1"/>
</dbReference>
<evidence type="ECO:0000256" key="1">
    <source>
        <dbReference type="ARBA" id="ARBA00003279"/>
    </source>
</evidence>
<dbReference type="RefSeq" id="WP_269560178.1">
    <property type="nucleotide sequence ID" value="NZ_CP114767.1"/>
</dbReference>
<feature type="transmembrane region" description="Helical" evidence="8">
    <location>
        <begin position="384"/>
        <end position="400"/>
    </location>
</feature>
<protein>
    <submittedName>
        <fullName evidence="10">MFS transporter</fullName>
    </submittedName>
</protein>
<keyword evidence="6 8" id="KW-1133">Transmembrane helix</keyword>
<dbReference type="InterPro" id="IPR011701">
    <property type="entry name" value="MFS"/>
</dbReference>
<organism evidence="10 11">
    <name type="scientific">Hymenobacter canadensis</name>
    <dbReference type="NCBI Taxonomy" id="2999067"/>
    <lineage>
        <taxon>Bacteria</taxon>
        <taxon>Pseudomonadati</taxon>
        <taxon>Bacteroidota</taxon>
        <taxon>Cytophagia</taxon>
        <taxon>Cytophagales</taxon>
        <taxon>Hymenobacteraceae</taxon>
        <taxon>Hymenobacter</taxon>
    </lineage>
</organism>
<feature type="transmembrane region" description="Helical" evidence="8">
    <location>
        <begin position="318"/>
        <end position="341"/>
    </location>
</feature>
<feature type="transmembrane region" description="Helical" evidence="8">
    <location>
        <begin position="136"/>
        <end position="158"/>
    </location>
</feature>
<evidence type="ECO:0000256" key="5">
    <source>
        <dbReference type="ARBA" id="ARBA00022692"/>
    </source>
</evidence>
<reference evidence="10 11" key="1">
    <citation type="submission" date="2022-12" db="EMBL/GenBank/DDBJ databases">
        <title>Hymenobacter canadensis sp. nov. isolated from lake water of the Cambridge Bay, Canada.</title>
        <authorList>
            <person name="Kim W.H."/>
            <person name="Lee Y.M."/>
        </authorList>
    </citation>
    <scope>NUCLEOTIDE SEQUENCE [LARGE SCALE GENOMIC DNA]</scope>
    <source>
        <strain evidence="10 11">PAMC 29467</strain>
    </source>
</reference>
<dbReference type="InterPro" id="IPR001958">
    <property type="entry name" value="Tet-R_TetA/multi-R_MdtG-like"/>
</dbReference>
<evidence type="ECO:0000256" key="7">
    <source>
        <dbReference type="ARBA" id="ARBA00023136"/>
    </source>
</evidence>
<keyword evidence="4" id="KW-0813">Transport</keyword>
<sequence length="420" mass="45218">MPAPKDRRLPHIYLIILIDVIVGAAIGPVMPEFVRGLPQPQLWLSMGTGLFLGVQLFSAPVLGRLSDGYGRRPIFIFSAVGTLLANTLLLPVRAGLFFVNRASDGLTNGMYATVRSALTDISPPEKLFKNLGIEGAIISLGFVLGPMASGILLTLLQVAPGQEAAYVVRLAVVLAALNVVLSVLLRETHTRRNGVRGAELRTELALALNPLTLWARLREKEATTPGIRRIVLTQVALTLSTGYYFYFVPFISQGPMHLDARGISYFFMFFGALSIALNYGFYTYLADRINQRKAIVWLAALGVPVLAAYGLVGTSVVALYVLVVIDCFTLSLIQGLLEGLLAQRTTDADRGEIFGLNQAFQGLASFATTLVFGALSVLDLRLPWAWFALCLAAVAVLAGWNRATPPATATPADTSAAPSR</sequence>
<evidence type="ECO:0000256" key="6">
    <source>
        <dbReference type="ARBA" id="ARBA00022989"/>
    </source>
</evidence>
<evidence type="ECO:0000313" key="10">
    <source>
        <dbReference type="EMBL" id="WBA42119.1"/>
    </source>
</evidence>
<comment type="similarity">
    <text evidence="3">Belongs to the major facilitator superfamily. TCR/Tet family.</text>
</comment>
<dbReference type="InterPro" id="IPR036259">
    <property type="entry name" value="MFS_trans_sf"/>
</dbReference>
<comment type="function">
    <text evidence="1">Resistance to tetracycline by an active tetracycline efflux. This is an energy-dependent process that decreases the accumulation of the antibiotic in whole cells. This protein functions as a metal-tetracycline/H(+) antiporter.</text>
</comment>
<dbReference type="PANTHER" id="PTHR23504">
    <property type="entry name" value="MAJOR FACILITATOR SUPERFAMILY DOMAIN-CONTAINING PROTEIN 10"/>
    <property type="match status" value="1"/>
</dbReference>
<dbReference type="PROSITE" id="PS00216">
    <property type="entry name" value="SUGAR_TRANSPORT_1"/>
    <property type="match status" value="1"/>
</dbReference>
<proteinExistence type="inferred from homology"/>
<feature type="transmembrane region" description="Helical" evidence="8">
    <location>
        <begin position="294"/>
        <end position="312"/>
    </location>
</feature>
<dbReference type="Gene3D" id="1.20.1250.20">
    <property type="entry name" value="MFS general substrate transporter like domains"/>
    <property type="match status" value="1"/>
</dbReference>
<feature type="domain" description="Major facilitator superfamily (MFS) profile" evidence="9">
    <location>
        <begin position="8"/>
        <end position="409"/>
    </location>
</feature>
<evidence type="ECO:0000256" key="4">
    <source>
        <dbReference type="ARBA" id="ARBA00022448"/>
    </source>
</evidence>
<evidence type="ECO:0000256" key="3">
    <source>
        <dbReference type="ARBA" id="ARBA00007520"/>
    </source>
</evidence>